<reference evidence="3" key="1">
    <citation type="submission" date="2021-01" db="EMBL/GenBank/DDBJ databases">
        <title>Whole genome shotgun sequence of Actinoplanes tereljensis NBRC 105297.</title>
        <authorList>
            <person name="Komaki H."/>
            <person name="Tamura T."/>
        </authorList>
    </citation>
    <scope>NUCLEOTIDE SEQUENCE</scope>
    <source>
        <strain evidence="3">NBRC 105297</strain>
    </source>
</reference>
<evidence type="ECO:0000313" key="4">
    <source>
        <dbReference type="Proteomes" id="UP000623608"/>
    </source>
</evidence>
<keyword evidence="4" id="KW-1185">Reference proteome</keyword>
<comment type="caution">
    <text evidence="3">The sequence shown here is derived from an EMBL/GenBank/DDBJ whole genome shotgun (WGS) entry which is preliminary data.</text>
</comment>
<accession>A0A919NW99</accession>
<organism evidence="3 4">
    <name type="scientific">Paractinoplanes tereljensis</name>
    <dbReference type="NCBI Taxonomy" id="571912"/>
    <lineage>
        <taxon>Bacteria</taxon>
        <taxon>Bacillati</taxon>
        <taxon>Actinomycetota</taxon>
        <taxon>Actinomycetes</taxon>
        <taxon>Micromonosporales</taxon>
        <taxon>Micromonosporaceae</taxon>
        <taxon>Paractinoplanes</taxon>
    </lineage>
</organism>
<dbReference type="EMBL" id="BOMY01000046">
    <property type="protein sequence ID" value="GIF24567.1"/>
    <property type="molecule type" value="Genomic_DNA"/>
</dbReference>
<evidence type="ECO:0000256" key="1">
    <source>
        <dbReference type="SAM" id="MobiDB-lite"/>
    </source>
</evidence>
<feature type="compositionally biased region" description="Basic residues" evidence="1">
    <location>
        <begin position="407"/>
        <end position="416"/>
    </location>
</feature>
<evidence type="ECO:0000256" key="2">
    <source>
        <dbReference type="SAM" id="Phobius"/>
    </source>
</evidence>
<dbReference type="AlphaFoldDB" id="A0A919NW99"/>
<name>A0A919NW99_9ACTN</name>
<dbReference type="Pfam" id="PF14362">
    <property type="entry name" value="DUF4407"/>
    <property type="match status" value="1"/>
</dbReference>
<keyword evidence="2" id="KW-1133">Transmembrane helix</keyword>
<dbReference type="InterPro" id="IPR025519">
    <property type="entry name" value="DUF4407"/>
</dbReference>
<feature type="transmembrane region" description="Helical" evidence="2">
    <location>
        <begin position="62"/>
        <end position="82"/>
    </location>
</feature>
<feature type="transmembrane region" description="Helical" evidence="2">
    <location>
        <begin position="27"/>
        <end position="50"/>
    </location>
</feature>
<protein>
    <recommendedName>
        <fullName evidence="5">DUF4407 domain-containing protein</fullName>
    </recommendedName>
</protein>
<dbReference type="Proteomes" id="UP000623608">
    <property type="component" value="Unassembled WGS sequence"/>
</dbReference>
<evidence type="ECO:0008006" key="5">
    <source>
        <dbReference type="Google" id="ProtNLM"/>
    </source>
</evidence>
<feature type="transmembrane region" description="Helical" evidence="2">
    <location>
        <begin position="109"/>
        <end position="130"/>
    </location>
</feature>
<evidence type="ECO:0000313" key="3">
    <source>
        <dbReference type="EMBL" id="GIF24567.1"/>
    </source>
</evidence>
<sequence length="468" mass="51527">MPKGRRDVLLRVANVNPESVITHTDRVLYSAVGVFILLYFVYATVGGAAFIDASSNYQQPWYRWLVGPMIAAGVVAYDRAVVGRVGISYEKLESADPQEFLRKPTAGLYLGRLGLALLFAVLITEPLMLARYQGEIDARLNEVHNQQLTRIDTDGVIGTWTTRLNQLKQETSADDAAVRDLTARAAQKRQDARLLYQQAVDDSAGEGVSRNTGCPAGGYCDQLVRRSRGLDDQASVLDKQAGTLLDTQRAARDARADEQAALTRQISEQRTTNNKAVKSDAGFGARTAAMWHLVTSDFWGVGVFYLGITLLLVALDCAAVGLKFVSRGNAYERNEARIARRTEHEAALLHERGIQDARTYGAAMAKVVTEGIEAAANDEQVARESAERASAVLRMSVVVPEEVRRLTAHGGRHHHPLHGELLSPQPEEEEREPVPNGRHRRSIRTPVIVDEDVRVLPAGGHGRHYRQV</sequence>
<keyword evidence="2" id="KW-0472">Membrane</keyword>
<gene>
    <name evidence="3" type="ORF">Ate02nite_72970</name>
</gene>
<keyword evidence="2" id="KW-0812">Transmembrane</keyword>
<dbReference type="RefSeq" id="WP_203812424.1">
    <property type="nucleotide sequence ID" value="NZ_BOMY01000046.1"/>
</dbReference>
<feature type="transmembrane region" description="Helical" evidence="2">
    <location>
        <begin position="298"/>
        <end position="322"/>
    </location>
</feature>
<proteinExistence type="predicted"/>
<feature type="region of interest" description="Disordered" evidence="1">
    <location>
        <begin position="407"/>
        <end position="443"/>
    </location>
</feature>